<dbReference type="InterPro" id="IPR037185">
    <property type="entry name" value="EmrE-like"/>
</dbReference>
<feature type="transmembrane region" description="Helical" evidence="1">
    <location>
        <begin position="312"/>
        <end position="330"/>
    </location>
</feature>
<evidence type="ECO:0000313" key="4">
    <source>
        <dbReference type="Proteomes" id="UP000614216"/>
    </source>
</evidence>
<evidence type="ECO:0000259" key="2">
    <source>
        <dbReference type="Pfam" id="PF00892"/>
    </source>
</evidence>
<dbReference type="Pfam" id="PF00892">
    <property type="entry name" value="EamA"/>
    <property type="match status" value="2"/>
</dbReference>
<dbReference type="Proteomes" id="UP000614216">
    <property type="component" value="Unassembled WGS sequence"/>
</dbReference>
<feature type="domain" description="EamA" evidence="2">
    <location>
        <begin position="63"/>
        <end position="186"/>
    </location>
</feature>
<name>A0A937KDJ6_9BACT</name>
<feature type="transmembrane region" description="Helical" evidence="1">
    <location>
        <begin position="115"/>
        <end position="136"/>
    </location>
</feature>
<dbReference type="PANTHER" id="PTHR22911:SF79">
    <property type="entry name" value="MOBA-LIKE NTP TRANSFERASE DOMAIN-CONTAINING PROTEIN"/>
    <property type="match status" value="1"/>
</dbReference>
<feature type="transmembrane region" description="Helical" evidence="1">
    <location>
        <begin position="229"/>
        <end position="248"/>
    </location>
</feature>
<dbReference type="GO" id="GO:0016020">
    <property type="term" value="C:membrane"/>
    <property type="evidence" value="ECO:0007669"/>
    <property type="project" value="InterPro"/>
</dbReference>
<dbReference type="EMBL" id="JAEUGD010000064">
    <property type="protein sequence ID" value="MBL6448682.1"/>
    <property type="molecule type" value="Genomic_DNA"/>
</dbReference>
<feature type="transmembrane region" description="Helical" evidence="1">
    <location>
        <begin position="86"/>
        <end position="103"/>
    </location>
</feature>
<dbReference type="SUPFAM" id="SSF103481">
    <property type="entry name" value="Multidrug resistance efflux transporter EmrE"/>
    <property type="match status" value="2"/>
</dbReference>
<feature type="transmembrane region" description="Helical" evidence="1">
    <location>
        <begin position="59"/>
        <end position="80"/>
    </location>
</feature>
<reference evidence="3" key="1">
    <citation type="submission" date="2021-01" db="EMBL/GenBank/DDBJ databases">
        <title>Fulvivirga kasyanovii gen. nov., sp nov., a novel member of the phylum Bacteroidetes isolated from seawater in a mussel farm.</title>
        <authorList>
            <person name="Zhao L.-H."/>
            <person name="Wang Z.-J."/>
        </authorList>
    </citation>
    <scope>NUCLEOTIDE SEQUENCE</scope>
    <source>
        <strain evidence="3">29W222</strain>
    </source>
</reference>
<dbReference type="PANTHER" id="PTHR22911">
    <property type="entry name" value="ACYL-MALONYL CONDENSING ENZYME-RELATED"/>
    <property type="match status" value="1"/>
</dbReference>
<feature type="transmembrane region" description="Helical" evidence="1">
    <location>
        <begin position="260"/>
        <end position="279"/>
    </location>
</feature>
<gene>
    <name evidence="3" type="ORF">JMN32_20385</name>
</gene>
<proteinExistence type="predicted"/>
<feature type="transmembrane region" description="Helical" evidence="1">
    <location>
        <begin position="286"/>
        <end position="306"/>
    </location>
</feature>
<organism evidence="3 4">
    <name type="scientific">Fulvivirga marina</name>
    <dbReference type="NCBI Taxonomy" id="2494733"/>
    <lineage>
        <taxon>Bacteria</taxon>
        <taxon>Pseudomonadati</taxon>
        <taxon>Bacteroidota</taxon>
        <taxon>Cytophagia</taxon>
        <taxon>Cytophagales</taxon>
        <taxon>Fulvivirgaceae</taxon>
        <taxon>Fulvivirga</taxon>
    </lineage>
</organism>
<dbReference type="InterPro" id="IPR000620">
    <property type="entry name" value="EamA_dom"/>
</dbReference>
<dbReference type="Gene3D" id="1.10.3730.20">
    <property type="match status" value="1"/>
</dbReference>
<feature type="domain" description="EamA" evidence="2">
    <location>
        <begin position="199"/>
        <end position="327"/>
    </location>
</feature>
<sequence>MRGILSFSYNQILVFHKYNKPICNDHKFTHFVFKYLTHIFGTYLTRKPLKQTTHFRHVIDLNLAMILMSTSGSLGRYIALPPPVTIWWRCLLAAIFLYIFCRWKKINLSINLAHDGFSIITAAALLGGHWVTYFYALHLSNVAIGMLSLFTYPVFTAFLEPILLKSKFNFWHIGLGALALVGIYLLAPDFDMENSYVQGILFGLVSSLLYALRNILLKKKVARYQGSTLMFYQLLIAMVLFVPVLFLYDSSGITEQWPAVITLALVTTAIGHTMFIMGLKHFSVSTASIISSSQPIYGIIIGMIFLHEIPQWNTIIGGALILTTVVIESIRSYSSSARNTS</sequence>
<protein>
    <submittedName>
        <fullName evidence="3">EamA family transporter</fullName>
    </submittedName>
</protein>
<evidence type="ECO:0000256" key="1">
    <source>
        <dbReference type="SAM" id="Phobius"/>
    </source>
</evidence>
<dbReference type="AlphaFoldDB" id="A0A937KDJ6"/>
<keyword evidence="1" id="KW-0472">Membrane</keyword>
<comment type="caution">
    <text evidence="3">The sequence shown here is derived from an EMBL/GenBank/DDBJ whole genome shotgun (WGS) entry which is preliminary data.</text>
</comment>
<evidence type="ECO:0000313" key="3">
    <source>
        <dbReference type="EMBL" id="MBL6448682.1"/>
    </source>
</evidence>
<feature type="transmembrane region" description="Helical" evidence="1">
    <location>
        <begin position="199"/>
        <end position="217"/>
    </location>
</feature>
<feature type="transmembrane region" description="Helical" evidence="1">
    <location>
        <begin position="170"/>
        <end position="187"/>
    </location>
</feature>
<keyword evidence="1" id="KW-0812">Transmembrane</keyword>
<keyword evidence="4" id="KW-1185">Reference proteome</keyword>
<accession>A0A937KDJ6</accession>
<keyword evidence="1" id="KW-1133">Transmembrane helix</keyword>
<feature type="transmembrane region" description="Helical" evidence="1">
    <location>
        <begin position="142"/>
        <end position="163"/>
    </location>
</feature>